<dbReference type="PRINTS" id="PR00812">
    <property type="entry name" value="BCTERIALGSPF"/>
</dbReference>
<protein>
    <submittedName>
        <fullName evidence="10">Type IV fimbrial assembly protein PilC</fullName>
    </submittedName>
</protein>
<dbReference type="EMBL" id="CP030759">
    <property type="protein sequence ID" value="AXA36369.1"/>
    <property type="molecule type" value="Genomic_DNA"/>
</dbReference>
<evidence type="ECO:0000313" key="10">
    <source>
        <dbReference type="EMBL" id="AXA36369.1"/>
    </source>
</evidence>
<proteinExistence type="inferred from homology"/>
<dbReference type="InterPro" id="IPR003004">
    <property type="entry name" value="GspF/PilC"/>
</dbReference>
<evidence type="ECO:0000256" key="7">
    <source>
        <dbReference type="ARBA" id="ARBA00023136"/>
    </source>
</evidence>
<dbReference type="KEGG" id="schv:BRCON_1592"/>
<keyword evidence="5 8" id="KW-0812">Transmembrane</keyword>
<dbReference type="Pfam" id="PF00482">
    <property type="entry name" value="T2SSF"/>
    <property type="match status" value="2"/>
</dbReference>
<evidence type="ECO:0000256" key="3">
    <source>
        <dbReference type="ARBA" id="ARBA00022475"/>
    </source>
</evidence>
<accession>A0A2Z4Y5W7</accession>
<dbReference type="InterPro" id="IPR018076">
    <property type="entry name" value="T2SS_GspF_dom"/>
</dbReference>
<evidence type="ECO:0000256" key="5">
    <source>
        <dbReference type="ARBA" id="ARBA00022692"/>
    </source>
</evidence>
<feature type="transmembrane region" description="Helical" evidence="8">
    <location>
        <begin position="145"/>
        <end position="168"/>
    </location>
</feature>
<feature type="transmembrane region" description="Helical" evidence="8">
    <location>
        <begin position="352"/>
        <end position="373"/>
    </location>
</feature>
<keyword evidence="6 8" id="KW-1133">Transmembrane helix</keyword>
<evidence type="ECO:0000256" key="2">
    <source>
        <dbReference type="ARBA" id="ARBA00005745"/>
    </source>
</evidence>
<dbReference type="PANTHER" id="PTHR30012:SF7">
    <property type="entry name" value="PROTEIN TRANSPORT PROTEIN HOFC HOMOLOG"/>
    <property type="match status" value="1"/>
</dbReference>
<dbReference type="Gene3D" id="1.20.81.30">
    <property type="entry name" value="Type II secretion system (T2SS), domain F"/>
    <property type="match status" value="2"/>
</dbReference>
<evidence type="ECO:0000256" key="4">
    <source>
        <dbReference type="ARBA" id="ARBA00022519"/>
    </source>
</evidence>
<gene>
    <name evidence="10" type="ORF">BRCON_1592</name>
</gene>
<feature type="transmembrane region" description="Helical" evidence="8">
    <location>
        <begin position="200"/>
        <end position="218"/>
    </location>
</feature>
<dbReference type="Proteomes" id="UP000262583">
    <property type="component" value="Chromosome"/>
</dbReference>
<feature type="domain" description="Type II secretion system protein GspF" evidence="9">
    <location>
        <begin position="249"/>
        <end position="371"/>
    </location>
</feature>
<comment type="subcellular location">
    <subcellularLocation>
        <location evidence="1">Cell inner membrane</location>
        <topology evidence="1">Multi-pass membrane protein</topology>
    </subcellularLocation>
</comment>
<comment type="similarity">
    <text evidence="2">Belongs to the GSP F family.</text>
</comment>
<dbReference type="GO" id="GO:0005886">
    <property type="term" value="C:plasma membrane"/>
    <property type="evidence" value="ECO:0007669"/>
    <property type="project" value="UniProtKB-SubCell"/>
</dbReference>
<dbReference type="GO" id="GO:0015628">
    <property type="term" value="P:protein secretion by the type II secretion system"/>
    <property type="evidence" value="ECO:0007669"/>
    <property type="project" value="TreeGrafter"/>
</dbReference>
<dbReference type="InterPro" id="IPR042094">
    <property type="entry name" value="T2SS_GspF_sf"/>
</dbReference>
<keyword evidence="7 8" id="KW-0472">Membrane</keyword>
<evidence type="ECO:0000256" key="8">
    <source>
        <dbReference type="SAM" id="Phobius"/>
    </source>
</evidence>
<evidence type="ECO:0000256" key="1">
    <source>
        <dbReference type="ARBA" id="ARBA00004429"/>
    </source>
</evidence>
<reference evidence="10 11" key="1">
    <citation type="submission" date="2018-05" db="EMBL/GenBank/DDBJ databases">
        <title>A metagenomic window into the 2 km-deep terrestrial subsurface aquifer revealed taxonomically and functionally diverse microbial community comprising novel uncultured bacterial lineages.</title>
        <authorList>
            <person name="Kadnikov V.V."/>
            <person name="Mardanov A.V."/>
            <person name="Beletsky A.V."/>
            <person name="Banks D."/>
            <person name="Pimenov N.V."/>
            <person name="Frank Y.A."/>
            <person name="Karnachuk O.V."/>
            <person name="Ravin N.V."/>
        </authorList>
    </citation>
    <scope>NUCLEOTIDE SEQUENCE [LARGE SCALE GENOMIC DNA]</scope>
    <source>
        <strain evidence="10">BY</strain>
    </source>
</reference>
<sequence>MKMLKEQGLTPTTIQLSAASADVQSTARRKQKLKRGRATIEDLVLLARQLATMIRAGLPLIEVLNILGDQVEKLVLRNVLRQIERDVAAGSSLYEALARHPSVFNQFFLSMVKAGEASGMLDAILDQVATYLEKSASIRRKVKSAIMYPAVVSVFAVLIMTLIMWKVVPVFEEIFEGLGGSLPVLTQFVISVSRFIRDRWYIALAGLIAVIVLFNQWSKTKVGRYRIDSMKLRLPIFGPLLLKVAIARFSRSLGTLMRAGVNILGALEIVAKTAGNVVIEEAIYKTKASIQGGESLTKPLVESGVFPPMVTRMIEVGERTGALENMLHKIAEYYEDQVDAAVSGLTSLIEPLLIIFLGGAIGIVVISMFLPLIKMLELVQSGGKQR</sequence>
<keyword evidence="3" id="KW-1003">Cell membrane</keyword>
<dbReference type="FunFam" id="1.20.81.30:FF:000001">
    <property type="entry name" value="Type II secretion system protein F"/>
    <property type="match status" value="2"/>
</dbReference>
<evidence type="ECO:0000259" key="9">
    <source>
        <dbReference type="Pfam" id="PF00482"/>
    </source>
</evidence>
<dbReference type="AlphaFoldDB" id="A0A2Z4Y5W7"/>
<organism evidence="10 11">
    <name type="scientific">Sumerlaea chitinivorans</name>
    <dbReference type="NCBI Taxonomy" id="2250252"/>
    <lineage>
        <taxon>Bacteria</taxon>
        <taxon>Candidatus Sumerlaeota</taxon>
        <taxon>Candidatus Sumerlaeia</taxon>
        <taxon>Candidatus Sumerlaeales</taxon>
        <taxon>Candidatus Sumerlaeaceae</taxon>
        <taxon>Candidatus Sumerlaea</taxon>
    </lineage>
</organism>
<name>A0A2Z4Y5W7_SUMC1</name>
<evidence type="ECO:0000313" key="11">
    <source>
        <dbReference type="Proteomes" id="UP000262583"/>
    </source>
</evidence>
<feature type="domain" description="Type II secretion system protein GspF" evidence="9">
    <location>
        <begin position="47"/>
        <end position="169"/>
    </location>
</feature>
<keyword evidence="4" id="KW-0997">Cell inner membrane</keyword>
<evidence type="ECO:0000256" key="6">
    <source>
        <dbReference type="ARBA" id="ARBA00022989"/>
    </source>
</evidence>
<dbReference type="PANTHER" id="PTHR30012">
    <property type="entry name" value="GENERAL SECRETION PATHWAY PROTEIN"/>
    <property type="match status" value="1"/>
</dbReference>